<dbReference type="EMBL" id="JADIMV010000001">
    <property type="protein sequence ID" value="MBO8439020.1"/>
    <property type="molecule type" value="Genomic_DNA"/>
</dbReference>
<sequence length="132" mass="14663">MKKILLLFALVAATVGLTAQTSGNTLVVKSKNEDTKFILYVSGAKINKEPQSKVVLTSVYADEVLVKIEVGDKKLEQRVELSPIGKNALQSRYAAVYELTEGRKKLVLKRKSLNKVEFGETAPLPEMKKENR</sequence>
<evidence type="ECO:0000256" key="1">
    <source>
        <dbReference type="SAM" id="SignalP"/>
    </source>
</evidence>
<feature type="chain" id="PRO_5037740367" evidence="1">
    <location>
        <begin position="20"/>
        <end position="132"/>
    </location>
</feature>
<evidence type="ECO:0000313" key="3">
    <source>
        <dbReference type="Proteomes" id="UP000712007"/>
    </source>
</evidence>
<keyword evidence="1" id="KW-0732">Signal</keyword>
<accession>A0A940IDS1</accession>
<dbReference type="Proteomes" id="UP000712007">
    <property type="component" value="Unassembled WGS sequence"/>
</dbReference>
<feature type="signal peptide" evidence="1">
    <location>
        <begin position="1"/>
        <end position="19"/>
    </location>
</feature>
<name>A0A940IDS1_9BACT</name>
<evidence type="ECO:0000313" key="2">
    <source>
        <dbReference type="EMBL" id="MBO8439020.1"/>
    </source>
</evidence>
<gene>
    <name evidence="2" type="ORF">IAC51_00025</name>
</gene>
<reference evidence="2" key="1">
    <citation type="submission" date="2020-10" db="EMBL/GenBank/DDBJ databases">
        <authorList>
            <person name="Gilroy R."/>
        </authorList>
    </citation>
    <scope>NUCLEOTIDE SEQUENCE</scope>
    <source>
        <strain evidence="2">3924</strain>
    </source>
</reference>
<comment type="caution">
    <text evidence="2">The sequence shown here is derived from an EMBL/GenBank/DDBJ whole genome shotgun (WGS) entry which is preliminary data.</text>
</comment>
<reference evidence="2" key="2">
    <citation type="journal article" date="2021" name="PeerJ">
        <title>Extensive microbial diversity within the chicken gut microbiome revealed by metagenomics and culture.</title>
        <authorList>
            <person name="Gilroy R."/>
            <person name="Ravi A."/>
            <person name="Getino M."/>
            <person name="Pursley I."/>
            <person name="Horton D.L."/>
            <person name="Alikhan N.F."/>
            <person name="Baker D."/>
            <person name="Gharbi K."/>
            <person name="Hall N."/>
            <person name="Watson M."/>
            <person name="Adriaenssens E.M."/>
            <person name="Foster-Nyarko E."/>
            <person name="Jarju S."/>
            <person name="Secka A."/>
            <person name="Antonio M."/>
            <person name="Oren A."/>
            <person name="Chaudhuri R.R."/>
            <person name="La Ragione R."/>
            <person name="Hildebrand F."/>
            <person name="Pallen M.J."/>
        </authorList>
    </citation>
    <scope>NUCLEOTIDE SEQUENCE</scope>
    <source>
        <strain evidence="2">3924</strain>
    </source>
</reference>
<dbReference type="AlphaFoldDB" id="A0A940IDS1"/>
<protein>
    <submittedName>
        <fullName evidence="2">Uncharacterized protein</fullName>
    </submittedName>
</protein>
<proteinExistence type="predicted"/>
<organism evidence="2 3">
    <name type="scientific">Candidatus Aphodosoma intestinipullorum</name>
    <dbReference type="NCBI Taxonomy" id="2840674"/>
    <lineage>
        <taxon>Bacteria</taxon>
        <taxon>Pseudomonadati</taxon>
        <taxon>Bacteroidota</taxon>
        <taxon>Bacteroidia</taxon>
        <taxon>Bacteroidales</taxon>
        <taxon>Candidatus Aphodosoma</taxon>
    </lineage>
</organism>